<dbReference type="Gene3D" id="1.20.140.10">
    <property type="entry name" value="Butyryl-CoA Dehydrogenase, subunit A, domain 3"/>
    <property type="match status" value="1"/>
</dbReference>
<evidence type="ECO:0000256" key="9">
    <source>
        <dbReference type="ARBA" id="ARBA00023002"/>
    </source>
</evidence>
<dbReference type="InterPro" id="IPR013786">
    <property type="entry name" value="AcylCoA_DH/ox_N"/>
</dbReference>
<evidence type="ECO:0000256" key="3">
    <source>
        <dbReference type="ARBA" id="ARBA00009347"/>
    </source>
</evidence>
<dbReference type="InterPro" id="IPR009100">
    <property type="entry name" value="AcylCoA_DH/oxidase_NM_dom_sf"/>
</dbReference>
<comment type="catalytic activity">
    <reaction evidence="10">
        <text>a medium-chain 2,3-saturated fatty acyl-CoA + oxidized [electron-transfer flavoprotein] + H(+) = a medium-chain (2E)-enoyl-CoA + reduced [electron-transfer flavoprotein]</text>
        <dbReference type="Rhea" id="RHEA:14477"/>
        <dbReference type="Rhea" id="RHEA-COMP:10685"/>
        <dbReference type="Rhea" id="RHEA-COMP:10686"/>
        <dbReference type="ChEBI" id="CHEBI:15378"/>
        <dbReference type="ChEBI" id="CHEBI:57692"/>
        <dbReference type="ChEBI" id="CHEBI:58307"/>
        <dbReference type="ChEBI" id="CHEBI:83723"/>
        <dbReference type="ChEBI" id="CHEBI:83726"/>
        <dbReference type="EC" id="1.3.8.7"/>
    </reaction>
</comment>
<dbReference type="Gene3D" id="2.40.110.10">
    <property type="entry name" value="Butyryl-CoA Dehydrogenase, subunit A, domain 2"/>
    <property type="match status" value="1"/>
</dbReference>
<dbReference type="Pfam" id="PF09317">
    <property type="entry name" value="ACDH_C"/>
    <property type="match status" value="1"/>
</dbReference>
<dbReference type="RefSeq" id="WP_078190240.1">
    <property type="nucleotide sequence ID" value="NZ_JAMCOZ010000003.1"/>
</dbReference>
<evidence type="ECO:0000256" key="7">
    <source>
        <dbReference type="ARBA" id="ARBA00022630"/>
    </source>
</evidence>
<evidence type="ECO:0000256" key="10">
    <source>
        <dbReference type="ARBA" id="ARBA00047882"/>
    </source>
</evidence>
<keyword evidence="8" id="KW-0274">FAD</keyword>
<dbReference type="FunFam" id="1.10.540.10:FF:000004">
    <property type="entry name" value="Acyl-CoA dehydrogenase"/>
    <property type="match status" value="1"/>
</dbReference>
<evidence type="ECO:0000259" key="14">
    <source>
        <dbReference type="Pfam" id="PF00441"/>
    </source>
</evidence>
<gene>
    <name evidence="17" type="ORF">B1202_08940</name>
</gene>
<feature type="domain" description="Acyl-CoA dehydrogenase/oxidase N-terminal" evidence="15">
    <location>
        <begin position="126"/>
        <end position="234"/>
    </location>
</feature>
<accession>A0A1T1GYB5</accession>
<keyword evidence="13" id="KW-0472">Membrane</keyword>
<keyword evidence="9" id="KW-0560">Oxidoreductase</keyword>
<sequence length="837" mass="92976">MLFILSAVLFIFALWAVFFFELSRAVGAITLIFVSIALAFLSPWSLILGIPLIALSLIVLIDPLRLNLLTKPAYKTLANAMPSMSTTEREALDAGTSWWEKELFMGAPDWKKFEAYPYPQLSAEEQSFIDNEVEQLCAMLNEWDIHHKHKDLPPEAWQFIKDNGFLGLVIPKSYGGREFSSFAQSRVMSKIASRSLTAAVSCMVPNSLGPGELLLHYGTEAQKDRYLPGLAKGEEIPCFGLTSPEAGSDAGAIPDTGVVCYGTFEGQQVLGLNMNFSKRWITLAPIATVIGLAFKLYDPDGLLGDTNKTEYGITCALLPASHDGVITGPRHNPGSPFMNGTVEGKDVFIPLDWIIGGIENAGKGWRMLMECLAVGRGISLPALSTAAGEMAYLNVGAFAKVRQQFKISVGNFEGVQEASSDIASDAYMLEAFRYLVTCGLNQGGKPAVMTAMAKYYATETMRKVVNHGMDIVGGRAVQMGPRNFLALNYQAIPVSITVEGANILSRSLMIFGQGSMRCHPYLFEELQLLQAEDKYTALNTFNEMLFKHLGYTFNRTARAFAYAFTGGPSDSPASADEFSRPYYKKINRFSADFALTADMCLGLLAGDIKRKEMLSGRLADIHSYLFIATAILKYYEQGQRSEAEQLHAQLALDKALYNVEEAFHGLFDNFPMRLAANVVKIICFPFGRVVAKPTDRLKREVATQMMLDNTFRQELKKHVYYSTAADEVSGRMENAFLQLLKIEPLWNQFKKAESKGQFKGLTFEAHIEDAIAQKVITASEAEQLSTYNIQRYDSMLTDVFDMQLIHELELSNPHLTVSPEVKKQQHTDDEPEAFLRY</sequence>
<dbReference type="SUPFAM" id="SSF47203">
    <property type="entry name" value="Acyl-CoA dehydrogenase C-terminal domain-like"/>
    <property type="match status" value="1"/>
</dbReference>
<protein>
    <recommendedName>
        <fullName evidence="6">Acyl-coenzyme A dehydrogenase</fullName>
        <ecNumber evidence="4">1.3.8.7</ecNumber>
        <ecNumber evidence="5">1.3.8.8</ecNumber>
    </recommendedName>
</protein>
<dbReference type="InterPro" id="IPR036250">
    <property type="entry name" value="AcylCo_DH-like_C"/>
</dbReference>
<dbReference type="NCBIfam" id="NF007000">
    <property type="entry name" value="PRK09463.1"/>
    <property type="match status" value="1"/>
</dbReference>
<dbReference type="Pfam" id="PF00441">
    <property type="entry name" value="Acyl-CoA_dh_1"/>
    <property type="match status" value="1"/>
</dbReference>
<evidence type="ECO:0000256" key="1">
    <source>
        <dbReference type="ARBA" id="ARBA00001974"/>
    </source>
</evidence>
<evidence type="ECO:0000313" key="17">
    <source>
        <dbReference type="EMBL" id="OOV82581.1"/>
    </source>
</evidence>
<dbReference type="GO" id="GO:0050660">
    <property type="term" value="F:flavin adenine dinucleotide binding"/>
    <property type="evidence" value="ECO:0007669"/>
    <property type="project" value="InterPro"/>
</dbReference>
<dbReference type="Gene3D" id="1.10.540.10">
    <property type="entry name" value="Acyl-CoA dehydrogenase/oxidase, N-terminal domain"/>
    <property type="match status" value="1"/>
</dbReference>
<evidence type="ECO:0000256" key="12">
    <source>
        <dbReference type="SAM" id="MobiDB-lite"/>
    </source>
</evidence>
<dbReference type="GO" id="GO:0004466">
    <property type="term" value="F:long-chain fatty acyl-CoA dehydrogenase activity"/>
    <property type="evidence" value="ECO:0007669"/>
    <property type="project" value="UniProtKB-EC"/>
</dbReference>
<keyword evidence="13" id="KW-1133">Transmembrane helix</keyword>
<name>A0A1T1GYB5_9GAMM</name>
<evidence type="ECO:0000313" key="18">
    <source>
        <dbReference type="Proteomes" id="UP000191160"/>
    </source>
</evidence>
<dbReference type="InterPro" id="IPR046373">
    <property type="entry name" value="Acyl-CoA_Oxase/DH_mid-dom_sf"/>
</dbReference>
<dbReference type="GO" id="GO:0070991">
    <property type="term" value="F:medium-chain fatty acyl-CoA dehydrogenase activity"/>
    <property type="evidence" value="ECO:0007669"/>
    <property type="project" value="UniProtKB-EC"/>
</dbReference>
<evidence type="ECO:0000256" key="6">
    <source>
        <dbReference type="ARBA" id="ARBA00020144"/>
    </source>
</evidence>
<dbReference type="GO" id="GO:0005737">
    <property type="term" value="C:cytoplasm"/>
    <property type="evidence" value="ECO:0007669"/>
    <property type="project" value="TreeGrafter"/>
</dbReference>
<organism evidence="17 18">
    <name type="scientific">Acinetobacter amyesii</name>
    <dbReference type="NCBI Taxonomy" id="2942470"/>
    <lineage>
        <taxon>Bacteria</taxon>
        <taxon>Pseudomonadati</taxon>
        <taxon>Pseudomonadota</taxon>
        <taxon>Gammaproteobacteria</taxon>
        <taxon>Moraxellales</taxon>
        <taxon>Moraxellaceae</taxon>
        <taxon>Acinetobacter</taxon>
    </lineage>
</organism>
<dbReference type="SUPFAM" id="SSF56645">
    <property type="entry name" value="Acyl-CoA dehydrogenase NM domain-like"/>
    <property type="match status" value="1"/>
</dbReference>
<keyword evidence="13" id="KW-0812">Transmembrane</keyword>
<dbReference type="EC" id="1.3.8.8" evidence="5"/>
<dbReference type="FunFam" id="1.20.140.10:FF:000009">
    <property type="entry name" value="Acyl-CoA dehydrogenase"/>
    <property type="match status" value="1"/>
</dbReference>
<feature type="domain" description="Acyl-CoA dehydrogenase/oxidase C-terminal" evidence="14">
    <location>
        <begin position="362"/>
        <end position="502"/>
    </location>
</feature>
<evidence type="ECO:0000259" key="16">
    <source>
        <dbReference type="Pfam" id="PF09317"/>
    </source>
</evidence>
<dbReference type="InterPro" id="IPR009075">
    <property type="entry name" value="AcylCo_DH/oxidase_C"/>
</dbReference>
<dbReference type="Pfam" id="PF02771">
    <property type="entry name" value="Acyl-CoA_dh_N"/>
    <property type="match status" value="1"/>
</dbReference>
<dbReference type="EC" id="1.3.8.7" evidence="4"/>
<dbReference type="UniPathway" id="UPA00659"/>
<feature type="transmembrane region" description="Helical" evidence="13">
    <location>
        <begin position="35"/>
        <end position="61"/>
    </location>
</feature>
<dbReference type="AlphaFoldDB" id="A0A1T1GYB5"/>
<comment type="caution">
    <text evidence="17">The sequence shown here is derived from an EMBL/GenBank/DDBJ whole genome shotgun (WGS) entry which is preliminary data.</text>
</comment>
<evidence type="ECO:0000256" key="13">
    <source>
        <dbReference type="SAM" id="Phobius"/>
    </source>
</evidence>
<dbReference type="InterPro" id="IPR015396">
    <property type="entry name" value="FadE_C"/>
</dbReference>
<dbReference type="GO" id="GO:0033539">
    <property type="term" value="P:fatty acid beta-oxidation using acyl-CoA dehydrogenase"/>
    <property type="evidence" value="ECO:0007669"/>
    <property type="project" value="InterPro"/>
</dbReference>
<dbReference type="InterPro" id="IPR037069">
    <property type="entry name" value="AcylCoA_DH/ox_N_sf"/>
</dbReference>
<dbReference type="Proteomes" id="UP000191160">
    <property type="component" value="Unassembled WGS sequence"/>
</dbReference>
<dbReference type="PANTHER" id="PTHR48083">
    <property type="entry name" value="MEDIUM-CHAIN SPECIFIC ACYL-COA DEHYDROGENASE, MITOCHONDRIAL-RELATED"/>
    <property type="match status" value="1"/>
</dbReference>
<feature type="region of interest" description="Disordered" evidence="12">
    <location>
        <begin position="816"/>
        <end position="837"/>
    </location>
</feature>
<evidence type="ECO:0000256" key="8">
    <source>
        <dbReference type="ARBA" id="ARBA00022827"/>
    </source>
</evidence>
<evidence type="ECO:0000256" key="2">
    <source>
        <dbReference type="ARBA" id="ARBA00005005"/>
    </source>
</evidence>
<dbReference type="PANTHER" id="PTHR48083:SF33">
    <property type="entry name" value="ACYL-COENZYME A DEHYDROGENASE"/>
    <property type="match status" value="1"/>
</dbReference>
<proteinExistence type="inferred from homology"/>
<comment type="catalytic activity">
    <reaction evidence="11">
        <text>a long-chain 2,3-saturated fatty acyl-CoA + oxidized [electron-transfer flavoprotein] + H(+) = a long-chain (2E)-enoyl-CoA + reduced [electron-transfer flavoprotein]</text>
        <dbReference type="Rhea" id="RHEA:17721"/>
        <dbReference type="Rhea" id="RHEA-COMP:10685"/>
        <dbReference type="Rhea" id="RHEA-COMP:10686"/>
        <dbReference type="ChEBI" id="CHEBI:15378"/>
        <dbReference type="ChEBI" id="CHEBI:57692"/>
        <dbReference type="ChEBI" id="CHEBI:58307"/>
        <dbReference type="ChEBI" id="CHEBI:83721"/>
        <dbReference type="ChEBI" id="CHEBI:83727"/>
        <dbReference type="EC" id="1.3.8.8"/>
    </reaction>
</comment>
<keyword evidence="18" id="KW-1185">Reference proteome</keyword>
<comment type="similarity">
    <text evidence="3">Belongs to the acyl-CoA dehydrogenase family.</text>
</comment>
<evidence type="ECO:0000259" key="15">
    <source>
        <dbReference type="Pfam" id="PF02771"/>
    </source>
</evidence>
<comment type="cofactor">
    <cofactor evidence="1">
        <name>FAD</name>
        <dbReference type="ChEBI" id="CHEBI:57692"/>
    </cofactor>
</comment>
<evidence type="ECO:0000256" key="11">
    <source>
        <dbReference type="ARBA" id="ARBA00049247"/>
    </source>
</evidence>
<reference evidence="17 18" key="1">
    <citation type="submission" date="2017-02" db="EMBL/GenBank/DDBJ databases">
        <title>Acinetobacter sp. ANC 4945, whole genome shotgun sequencing project.</title>
        <authorList>
            <person name="Radolfova-Krizova L."/>
            <person name="Al Atrouni A."/>
            <person name="Nemec A."/>
        </authorList>
    </citation>
    <scope>NUCLEOTIDE SEQUENCE [LARGE SCALE GENOMIC DNA]</scope>
    <source>
        <strain evidence="17 18">ANC 4945</strain>
    </source>
</reference>
<comment type="pathway">
    <text evidence="2">Lipid metabolism; fatty acid beta-oxidation.</text>
</comment>
<keyword evidence="7" id="KW-0285">Flavoprotein</keyword>
<dbReference type="InterPro" id="IPR050741">
    <property type="entry name" value="Acyl-CoA_dehydrogenase"/>
</dbReference>
<dbReference type="EMBL" id="MVKX01000005">
    <property type="protein sequence ID" value="OOV82581.1"/>
    <property type="molecule type" value="Genomic_DNA"/>
</dbReference>
<evidence type="ECO:0000256" key="4">
    <source>
        <dbReference type="ARBA" id="ARBA00012033"/>
    </source>
</evidence>
<dbReference type="NCBIfam" id="NF009586">
    <property type="entry name" value="PRK13026.1"/>
    <property type="match status" value="1"/>
</dbReference>
<feature type="domain" description="Acyl-CoA dehydrogenase C-terminal bacterial-type" evidence="16">
    <location>
        <begin position="516"/>
        <end position="800"/>
    </location>
</feature>
<feature type="compositionally biased region" description="Basic and acidic residues" evidence="12">
    <location>
        <begin position="820"/>
        <end position="837"/>
    </location>
</feature>
<evidence type="ECO:0000256" key="5">
    <source>
        <dbReference type="ARBA" id="ARBA00012040"/>
    </source>
</evidence>